<dbReference type="GO" id="GO:0005524">
    <property type="term" value="F:ATP binding"/>
    <property type="evidence" value="ECO:0007669"/>
    <property type="project" value="InterPro"/>
</dbReference>
<evidence type="ECO:0000256" key="4">
    <source>
        <dbReference type="ARBA" id="ARBA00023125"/>
    </source>
</evidence>
<comment type="similarity">
    <text evidence="7">Belongs to the type II topoisomerase GyrA/ParC subunit family. ParC type 1 subfamily.</text>
</comment>
<dbReference type="GO" id="GO:0007059">
    <property type="term" value="P:chromosome segregation"/>
    <property type="evidence" value="ECO:0007669"/>
    <property type="project" value="UniProtKB-UniRule"/>
</dbReference>
<dbReference type="EC" id="5.6.2.2" evidence="7"/>
<comment type="subunit">
    <text evidence="7">Heterotetramer composed of ParC and ParE.</text>
</comment>
<accession>A0A2R5FC50</accession>
<dbReference type="GO" id="GO:0009330">
    <property type="term" value="C:DNA topoisomerase type II (double strand cut, ATP-hydrolyzing) complex"/>
    <property type="evidence" value="ECO:0007669"/>
    <property type="project" value="TreeGrafter"/>
</dbReference>
<dbReference type="GO" id="GO:0005694">
    <property type="term" value="C:chromosome"/>
    <property type="evidence" value="ECO:0007669"/>
    <property type="project" value="InterPro"/>
</dbReference>
<name>A0A2R5FC50_9PROT</name>
<dbReference type="PANTHER" id="PTHR43493:SF1">
    <property type="entry name" value="DNA TOPOISOMERASE 4 SUBUNIT A"/>
    <property type="match status" value="1"/>
</dbReference>
<evidence type="ECO:0000256" key="3">
    <source>
        <dbReference type="ARBA" id="ARBA00023029"/>
    </source>
</evidence>
<dbReference type="SUPFAM" id="SSF101904">
    <property type="entry name" value="GyrA/ParC C-terminal domain-like"/>
    <property type="match status" value="1"/>
</dbReference>
<dbReference type="GO" id="GO:0006265">
    <property type="term" value="P:DNA topological change"/>
    <property type="evidence" value="ECO:0007669"/>
    <property type="project" value="UniProtKB-UniRule"/>
</dbReference>
<evidence type="ECO:0000256" key="6">
    <source>
        <dbReference type="ARBA" id="ARBA00023235"/>
    </source>
</evidence>
<keyword evidence="4 7" id="KW-0238">DNA-binding</keyword>
<evidence type="ECO:0000256" key="8">
    <source>
        <dbReference type="PROSITE-ProRule" id="PRU01384"/>
    </source>
</evidence>
<dbReference type="InterPro" id="IPR035516">
    <property type="entry name" value="Gyrase/topoIV_suA_C"/>
</dbReference>
<dbReference type="Pfam" id="PF00521">
    <property type="entry name" value="DNA_topoisoIV"/>
    <property type="match status" value="1"/>
</dbReference>
<dbReference type="InterPro" id="IPR013757">
    <property type="entry name" value="Topo_IIA_A_a_sf"/>
</dbReference>
<dbReference type="GO" id="GO:0005737">
    <property type="term" value="C:cytoplasm"/>
    <property type="evidence" value="ECO:0007669"/>
    <property type="project" value="TreeGrafter"/>
</dbReference>
<dbReference type="EMBL" id="BDOQ01000007">
    <property type="protein sequence ID" value="GBG14281.1"/>
    <property type="molecule type" value="Genomic_DNA"/>
</dbReference>
<dbReference type="SMART" id="SM00434">
    <property type="entry name" value="TOP4c"/>
    <property type="match status" value="1"/>
</dbReference>
<dbReference type="InterPro" id="IPR013758">
    <property type="entry name" value="Topo_IIA_A/C_ab"/>
</dbReference>
<keyword evidence="11" id="KW-1185">Reference proteome</keyword>
<feature type="site" description="Interaction with DNA" evidence="7">
    <location>
        <position position="51"/>
    </location>
</feature>
<dbReference type="Pfam" id="PF03989">
    <property type="entry name" value="DNA_gyraseA_C"/>
    <property type="match status" value="1"/>
</dbReference>
<dbReference type="SUPFAM" id="SSF56719">
    <property type="entry name" value="Type II DNA topoisomerase"/>
    <property type="match status" value="1"/>
</dbReference>
<proteinExistence type="inferred from homology"/>
<dbReference type="InterPro" id="IPR013760">
    <property type="entry name" value="Topo_IIA-like_dom_sf"/>
</dbReference>
<dbReference type="HAMAP" id="MF_00936">
    <property type="entry name" value="ParC_type1"/>
    <property type="match status" value="1"/>
</dbReference>
<evidence type="ECO:0000256" key="1">
    <source>
        <dbReference type="ARBA" id="ARBA00000185"/>
    </source>
</evidence>
<organism evidence="10 11">
    <name type="scientific">Novimethylophilus kurashikiensis</name>
    <dbReference type="NCBI Taxonomy" id="1825523"/>
    <lineage>
        <taxon>Bacteria</taxon>
        <taxon>Pseudomonadati</taxon>
        <taxon>Pseudomonadota</taxon>
        <taxon>Betaproteobacteria</taxon>
        <taxon>Nitrosomonadales</taxon>
        <taxon>Methylophilaceae</taxon>
        <taxon>Novimethylophilus</taxon>
    </lineage>
</organism>
<dbReference type="Gene3D" id="2.120.10.90">
    <property type="entry name" value="DNA gyrase/topoisomerase IV, subunit A, C-terminal"/>
    <property type="match status" value="1"/>
</dbReference>
<keyword evidence="6 7" id="KW-0413">Isomerase</keyword>
<dbReference type="GO" id="GO:0019897">
    <property type="term" value="C:extrinsic component of plasma membrane"/>
    <property type="evidence" value="ECO:0007669"/>
    <property type="project" value="UniProtKB-UniRule"/>
</dbReference>
<dbReference type="Gene3D" id="3.90.199.10">
    <property type="entry name" value="Topoisomerase II, domain 5"/>
    <property type="match status" value="1"/>
</dbReference>
<comment type="catalytic activity">
    <reaction evidence="1 7 8">
        <text>ATP-dependent breakage, passage and rejoining of double-stranded DNA.</text>
        <dbReference type="EC" id="5.6.2.2"/>
    </reaction>
</comment>
<protein>
    <recommendedName>
        <fullName evidence="7">DNA topoisomerase 4 subunit A</fullName>
        <ecNumber evidence="7">5.6.2.2</ecNumber>
    </recommendedName>
    <alternativeName>
        <fullName evidence="7">Topoisomerase IV subunit A</fullName>
    </alternativeName>
</protein>
<feature type="active site" description="O-(5'-phospho-DNA)-tyrosine intermediate" evidence="7 8">
    <location>
        <position position="131"/>
    </location>
</feature>
<dbReference type="GO" id="GO:0003677">
    <property type="term" value="F:DNA binding"/>
    <property type="evidence" value="ECO:0007669"/>
    <property type="project" value="UniProtKB-UniRule"/>
</dbReference>
<keyword evidence="5 7" id="KW-0472">Membrane</keyword>
<comment type="function">
    <text evidence="7">Topoisomerase IV is essential for chromosome segregation. It relaxes supercoiled DNA. Performs the decatenation events required during the replication of a circular DNA molecule.</text>
</comment>
<keyword evidence="2 7" id="KW-1003">Cell membrane</keyword>
<dbReference type="InterPro" id="IPR005742">
    <property type="entry name" value="TopoIV_A_Gneg"/>
</dbReference>
<dbReference type="RefSeq" id="WP_109015482.1">
    <property type="nucleotide sequence ID" value="NZ_BDOQ01000007.1"/>
</dbReference>
<evidence type="ECO:0000259" key="9">
    <source>
        <dbReference type="PROSITE" id="PS52040"/>
    </source>
</evidence>
<gene>
    <name evidence="7 10" type="primary">parC</name>
    <name evidence="10" type="ORF">NMK_1847</name>
</gene>
<feature type="domain" description="Topo IIA-type catalytic" evidence="9">
    <location>
        <begin position="43"/>
        <end position="529"/>
    </location>
</feature>
<dbReference type="InterPro" id="IPR002205">
    <property type="entry name" value="Topo_IIA_dom_A"/>
</dbReference>
<feature type="site" description="Interaction with DNA" evidence="7">
    <location>
        <position position="89"/>
    </location>
</feature>
<evidence type="ECO:0000256" key="5">
    <source>
        <dbReference type="ARBA" id="ARBA00023136"/>
    </source>
</evidence>
<dbReference type="Gene3D" id="3.30.1360.40">
    <property type="match status" value="1"/>
</dbReference>
<dbReference type="Proteomes" id="UP000245081">
    <property type="component" value="Unassembled WGS sequence"/>
</dbReference>
<dbReference type="Gene3D" id="1.10.268.10">
    <property type="entry name" value="Topoisomerase, domain 3"/>
    <property type="match status" value="1"/>
</dbReference>
<evidence type="ECO:0000256" key="7">
    <source>
        <dbReference type="HAMAP-Rule" id="MF_00936"/>
    </source>
</evidence>
<reference evidence="10 11" key="1">
    <citation type="journal article" date="2018" name="Environ. Microbiol.">
        <title>Isolation and genomic characterization of Novimethylophilus kurashikiensis gen. nov. sp. nov., a new lanthanide-dependent methylotrophic species of Methylophilaceae.</title>
        <authorList>
            <person name="Lv H."/>
            <person name="Sahin N."/>
            <person name="Tani A."/>
        </authorList>
    </citation>
    <scope>NUCLEOTIDE SEQUENCE [LARGE SCALE GENOMIC DNA]</scope>
    <source>
        <strain evidence="10 11">La2-4</strain>
    </source>
</reference>
<dbReference type="NCBIfam" id="NF004044">
    <property type="entry name" value="PRK05561.1"/>
    <property type="match status" value="1"/>
</dbReference>
<sequence>MSEELTLNEGDNGNMPVTLPQPAQYASQRYLEYAMSVVTGRALPSVADGQKPVQRRILYAMHRMGLYRSPKHVKSARVVGDVIGKYHPHGDSSVYEAMVRMAQDWSLRYPIVDGQGNFGSRDGDGAAAMRYTEARLTPIAELLLSELDEGTVDWRPNYDGVNDEPCLLPARLPFVLLNGASGIAVGMATEMPSHNLREVASAASSLIRNPDTTEEDILAAIPAPDYPGGAQIISTRDEIESAYRTGRGSLRVRARWTIENLARGQWRLVVNELPPGVSTAQVMSEIEACSNPVPKEKAGKKVFTPEQTNLKAAFLSAIASDGVRDESGKEFKVRLVIEPASSRMDKDDLIRLLLAHTSLETNAAINLTVLGTGGAPRQASLFSMLSEWCAFRLQTVIRRTQHRLEAAEKRIHILEGRQAILLDIDRAIRVIRESDDPKADLMREFKLTEIQAEDILEIRLRQLARLEGIKIGEELKKLREEAKGLKHLLSNDEALRTLVATEIDEDAKKYGDDRRTIIEAAAKVTLSDAKSVSVADDPVTLVVSKHGWLRARAGHKVDTSTLTWKVGDAPLAIIDTRTSQTVVFFDTTGRAYNVAASAFPKGNGDGVPLTSLADIGNNKIAHVFVLDAKAQYLLSGTGGYGFICTGEDLVTRQKAGKAVMTLEAGEVILPPVKLSAVTEIGEAVFASSAGKMLICPLTEMKQMAKGRGVQLMALKGKDTLIASGAFEGRIEELKVSTQPAGRKKLTEFVIEADGLEVYIGHRARAGAFLPEKALATGFTAEVVSGELPVAESSAQASPIPQPTLFEFDENVQLEDGEEEDI</sequence>
<dbReference type="AlphaFoldDB" id="A0A2R5FC50"/>
<dbReference type="NCBIfam" id="TIGR01062">
    <property type="entry name" value="parC_Gneg"/>
    <property type="match status" value="1"/>
</dbReference>
<dbReference type="PROSITE" id="PS52040">
    <property type="entry name" value="TOPO_IIA"/>
    <property type="match status" value="1"/>
</dbReference>
<dbReference type="CDD" id="cd00187">
    <property type="entry name" value="TOP4c"/>
    <property type="match status" value="1"/>
</dbReference>
<dbReference type="PANTHER" id="PTHR43493">
    <property type="entry name" value="DNA GYRASE/TOPOISOMERASE SUBUNIT A"/>
    <property type="match status" value="1"/>
</dbReference>
<evidence type="ECO:0000313" key="10">
    <source>
        <dbReference type="EMBL" id="GBG14281.1"/>
    </source>
</evidence>
<dbReference type="InterPro" id="IPR050220">
    <property type="entry name" value="Type_II_DNA_Topoisomerases"/>
</dbReference>
<dbReference type="GO" id="GO:0003918">
    <property type="term" value="F:DNA topoisomerase type II (double strand cut, ATP-hydrolyzing) activity"/>
    <property type="evidence" value="ECO:0007669"/>
    <property type="project" value="UniProtKB-UniRule"/>
</dbReference>
<comment type="subcellular location">
    <subcellularLocation>
        <location evidence="7">Cell membrane</location>
        <topology evidence="7">Peripheral membrane protein</topology>
    </subcellularLocation>
</comment>
<feature type="site" description="Interaction with DNA" evidence="7">
    <location>
        <position position="87"/>
    </location>
</feature>
<evidence type="ECO:0000256" key="2">
    <source>
        <dbReference type="ARBA" id="ARBA00022475"/>
    </source>
</evidence>
<feature type="site" description="Transition state stabilizer" evidence="7">
    <location>
        <position position="130"/>
    </location>
</feature>
<evidence type="ECO:0000313" key="11">
    <source>
        <dbReference type="Proteomes" id="UP000245081"/>
    </source>
</evidence>
<comment type="caution">
    <text evidence="10">The sequence shown here is derived from an EMBL/GenBank/DDBJ whole genome shotgun (WGS) entry which is preliminary data.</text>
</comment>
<dbReference type="OrthoDB" id="9806486at2"/>
<keyword evidence="3 7" id="KW-0799">Topoisomerase</keyword>
<dbReference type="InterPro" id="IPR006691">
    <property type="entry name" value="GyrA/parC_rep"/>
</dbReference>